<name>K6WV39_9MICO</name>
<comment type="caution">
    <text evidence="7">The sequence shown here is derived from an EMBL/GenBank/DDBJ whole genome shotgun (WGS) entry which is preliminary data.</text>
</comment>
<keyword evidence="3" id="KW-0238">DNA-binding</keyword>
<accession>K6WV39</accession>
<dbReference type="GO" id="GO:0003700">
    <property type="term" value="F:DNA-binding transcription factor activity"/>
    <property type="evidence" value="ECO:0007669"/>
    <property type="project" value="InterPro"/>
</dbReference>
<dbReference type="OrthoDB" id="4131546at2"/>
<dbReference type="SUPFAM" id="SSF46785">
    <property type="entry name" value="Winged helix' DNA-binding domain"/>
    <property type="match status" value="1"/>
</dbReference>
<evidence type="ECO:0000256" key="4">
    <source>
        <dbReference type="ARBA" id="ARBA00023163"/>
    </source>
</evidence>
<dbReference type="EMBL" id="BAHD01000079">
    <property type="protein sequence ID" value="GAB97711.1"/>
    <property type="molecule type" value="Genomic_DNA"/>
</dbReference>
<dbReference type="PANTHER" id="PTHR30346">
    <property type="entry name" value="TRANSCRIPTIONAL DUAL REGULATOR HCAR-RELATED"/>
    <property type="match status" value="1"/>
</dbReference>
<dbReference type="InterPro" id="IPR036390">
    <property type="entry name" value="WH_DNA-bd_sf"/>
</dbReference>
<feature type="region of interest" description="Disordered" evidence="5">
    <location>
        <begin position="307"/>
        <end position="342"/>
    </location>
</feature>
<dbReference type="Gene3D" id="3.40.190.290">
    <property type="match status" value="1"/>
</dbReference>
<dbReference type="GO" id="GO:0032993">
    <property type="term" value="C:protein-DNA complex"/>
    <property type="evidence" value="ECO:0007669"/>
    <property type="project" value="TreeGrafter"/>
</dbReference>
<keyword evidence="8" id="KW-1185">Reference proteome</keyword>
<evidence type="ECO:0000256" key="5">
    <source>
        <dbReference type="SAM" id="MobiDB-lite"/>
    </source>
</evidence>
<evidence type="ECO:0000256" key="3">
    <source>
        <dbReference type="ARBA" id="ARBA00023125"/>
    </source>
</evidence>
<evidence type="ECO:0000256" key="2">
    <source>
        <dbReference type="ARBA" id="ARBA00023015"/>
    </source>
</evidence>
<dbReference type="RefSeq" id="WP_006594243.1">
    <property type="nucleotide sequence ID" value="NZ_BAHD01000079.1"/>
</dbReference>
<proteinExistence type="inferred from homology"/>
<feature type="compositionally biased region" description="Basic and acidic residues" evidence="5">
    <location>
        <begin position="324"/>
        <end position="334"/>
    </location>
</feature>
<gene>
    <name evidence="7" type="ORF">KILIM_079_00090</name>
</gene>
<dbReference type="PROSITE" id="PS50931">
    <property type="entry name" value="HTH_LYSR"/>
    <property type="match status" value="1"/>
</dbReference>
<dbReference type="SUPFAM" id="SSF53850">
    <property type="entry name" value="Periplasmic binding protein-like II"/>
    <property type="match status" value="1"/>
</dbReference>
<protein>
    <submittedName>
        <fullName evidence="7">Putative LysR family transcriptional regulator</fullName>
    </submittedName>
</protein>
<dbReference type="InterPro" id="IPR005119">
    <property type="entry name" value="LysR_subst-bd"/>
</dbReference>
<feature type="compositionally biased region" description="Low complexity" evidence="5">
    <location>
        <begin position="309"/>
        <end position="323"/>
    </location>
</feature>
<keyword evidence="4" id="KW-0804">Transcription</keyword>
<dbReference type="STRING" id="1184609.KILIM_079_00090"/>
<dbReference type="InterPro" id="IPR000847">
    <property type="entry name" value="LysR_HTH_N"/>
</dbReference>
<dbReference type="AlphaFoldDB" id="K6WV39"/>
<keyword evidence="2" id="KW-0805">Transcription regulation</keyword>
<dbReference type="InterPro" id="IPR036388">
    <property type="entry name" value="WH-like_DNA-bd_sf"/>
</dbReference>
<dbReference type="Gene3D" id="1.10.10.10">
    <property type="entry name" value="Winged helix-like DNA-binding domain superfamily/Winged helix DNA-binding domain"/>
    <property type="match status" value="1"/>
</dbReference>
<dbReference type="Pfam" id="PF00126">
    <property type="entry name" value="HTH_1"/>
    <property type="match status" value="1"/>
</dbReference>
<reference evidence="7 8" key="1">
    <citation type="submission" date="2012-08" db="EMBL/GenBank/DDBJ databases">
        <title>Whole genome shotgun sequence of Kineosphaera limosa NBRC 100340.</title>
        <authorList>
            <person name="Yoshida I."/>
            <person name="Isaki S."/>
            <person name="Hosoyama A."/>
            <person name="Tsuchikane K."/>
            <person name="Katsumata H."/>
            <person name="Ando Y."/>
            <person name="Ohji S."/>
            <person name="Hamada M."/>
            <person name="Tamura T."/>
            <person name="Yamazoe A."/>
            <person name="Yamazaki S."/>
            <person name="Fujita N."/>
        </authorList>
    </citation>
    <scope>NUCLEOTIDE SEQUENCE [LARGE SCALE GENOMIC DNA]</scope>
    <source>
        <strain evidence="7 8">NBRC 100340</strain>
    </source>
</reference>
<comment type="similarity">
    <text evidence="1">Belongs to the LysR transcriptional regulatory family.</text>
</comment>
<sequence>MIDTHRLRVWRAVVASGSVQAAARHLGYTPSTVSQHLQQLQRETKLVLTEKAGRGLRPTPAGLALAAEAEQLEVEVHRLEAIVADLREGRTQELAIRCAASVAHGWIPPLAARLRRELPGVVLEVSIGEPHEGPGRRTPDLIIRSRAVQPGAPGQSDAGSAARPRGYVEQVLATEDFVVVVPRDWPLSEQKSVRMAELAQVPWIDNVVYEQGPTLGILLTACQAAGFTPRWAARCHDHIAATGLVGAGVGVTALPVLAARMPWPGTVILPLTDPTPQRGLVAWQRASTAHTQACRVALATLRELAGTQESSARSAGEGAVAEGSARELAQRGPREVSAQTQT</sequence>
<evidence type="ECO:0000313" key="8">
    <source>
        <dbReference type="Proteomes" id="UP000008366"/>
    </source>
</evidence>
<dbReference type="Pfam" id="PF03466">
    <property type="entry name" value="LysR_substrate"/>
    <property type="match status" value="1"/>
</dbReference>
<evidence type="ECO:0000256" key="1">
    <source>
        <dbReference type="ARBA" id="ARBA00009437"/>
    </source>
</evidence>
<dbReference type="PANTHER" id="PTHR30346:SF29">
    <property type="entry name" value="LYSR SUBSTRATE-BINDING"/>
    <property type="match status" value="1"/>
</dbReference>
<dbReference type="GO" id="GO:0003677">
    <property type="term" value="F:DNA binding"/>
    <property type="evidence" value="ECO:0007669"/>
    <property type="project" value="UniProtKB-KW"/>
</dbReference>
<dbReference type="eggNOG" id="COG0583">
    <property type="taxonomic scope" value="Bacteria"/>
</dbReference>
<evidence type="ECO:0000259" key="6">
    <source>
        <dbReference type="PROSITE" id="PS50931"/>
    </source>
</evidence>
<feature type="domain" description="HTH lysR-type" evidence="6">
    <location>
        <begin position="2"/>
        <end position="59"/>
    </location>
</feature>
<organism evidence="7 8">
    <name type="scientific">Kineosphaera limosa NBRC 100340</name>
    <dbReference type="NCBI Taxonomy" id="1184609"/>
    <lineage>
        <taxon>Bacteria</taxon>
        <taxon>Bacillati</taxon>
        <taxon>Actinomycetota</taxon>
        <taxon>Actinomycetes</taxon>
        <taxon>Micrococcales</taxon>
        <taxon>Dermatophilaceae</taxon>
        <taxon>Kineosphaera</taxon>
    </lineage>
</organism>
<evidence type="ECO:0000313" key="7">
    <source>
        <dbReference type="EMBL" id="GAB97711.1"/>
    </source>
</evidence>
<dbReference type="Proteomes" id="UP000008366">
    <property type="component" value="Unassembled WGS sequence"/>
</dbReference>